<dbReference type="SUPFAM" id="SSF74653">
    <property type="entry name" value="TolA/TonB C-terminal domain"/>
    <property type="match status" value="1"/>
</dbReference>
<evidence type="ECO:0000313" key="12">
    <source>
        <dbReference type="EMBL" id="QTD53602.1"/>
    </source>
</evidence>
<feature type="transmembrane region" description="Helical" evidence="10">
    <location>
        <begin position="37"/>
        <end position="53"/>
    </location>
</feature>
<accession>A0A8A4TXA5</accession>
<keyword evidence="7" id="KW-0653">Protein transport</keyword>
<sequence>MTIVPSDGNGVSTPAYDSVFLHALGETRTDHTAMKKAVLGALLLALAVIWAPLPTSGTPVIAVPEQTRDLPPNITVKPPPEQPNQAVELIQEKGKLLPVPDPTPMEPEIMLEPMEVYEPDVIYSDNPFTFDPGAGPPERNSGPMELTAAGLEPPVITRRVLPNYPMRGLKARMQGYVILEAVLRGDGSIDSIRVLRQLGKGRFNFEDEAIKSVEEWEFIPGKLNGKTVDVRMTLKIDFQLGR</sequence>
<dbReference type="GO" id="GO:0015031">
    <property type="term" value="P:protein transport"/>
    <property type="evidence" value="ECO:0007669"/>
    <property type="project" value="UniProtKB-KW"/>
</dbReference>
<dbReference type="PROSITE" id="PS52015">
    <property type="entry name" value="TONB_CTD"/>
    <property type="match status" value="1"/>
</dbReference>
<evidence type="ECO:0000256" key="8">
    <source>
        <dbReference type="ARBA" id="ARBA00022989"/>
    </source>
</evidence>
<dbReference type="GO" id="GO:0055085">
    <property type="term" value="P:transmembrane transport"/>
    <property type="evidence" value="ECO:0007669"/>
    <property type="project" value="InterPro"/>
</dbReference>
<keyword evidence="6 10" id="KW-0812">Transmembrane</keyword>
<evidence type="ECO:0000259" key="11">
    <source>
        <dbReference type="PROSITE" id="PS52015"/>
    </source>
</evidence>
<keyword evidence="13" id="KW-1185">Reference proteome</keyword>
<name>A0A8A4TXA5_SULCO</name>
<dbReference type="EMBL" id="CP071793">
    <property type="protein sequence ID" value="QTD53602.1"/>
    <property type="molecule type" value="Genomic_DNA"/>
</dbReference>
<reference evidence="12" key="1">
    <citation type="submission" date="2021-03" db="EMBL/GenBank/DDBJ databases">
        <title>Acanthopleuribacteraceae sp. M133.</title>
        <authorList>
            <person name="Wang G."/>
        </authorList>
    </citation>
    <scope>NUCLEOTIDE SEQUENCE</scope>
    <source>
        <strain evidence="12">M133</strain>
    </source>
</reference>
<dbReference type="InterPro" id="IPR006260">
    <property type="entry name" value="TonB/TolA_C"/>
</dbReference>
<evidence type="ECO:0000256" key="7">
    <source>
        <dbReference type="ARBA" id="ARBA00022927"/>
    </source>
</evidence>
<keyword evidence="5" id="KW-0997">Cell inner membrane</keyword>
<evidence type="ECO:0000256" key="1">
    <source>
        <dbReference type="ARBA" id="ARBA00004383"/>
    </source>
</evidence>
<dbReference type="InterPro" id="IPR037682">
    <property type="entry name" value="TonB_C"/>
</dbReference>
<evidence type="ECO:0000256" key="5">
    <source>
        <dbReference type="ARBA" id="ARBA00022519"/>
    </source>
</evidence>
<evidence type="ECO:0000256" key="2">
    <source>
        <dbReference type="ARBA" id="ARBA00006555"/>
    </source>
</evidence>
<dbReference type="InterPro" id="IPR051045">
    <property type="entry name" value="TonB-dependent_transducer"/>
</dbReference>
<dbReference type="AlphaFoldDB" id="A0A8A4TXA5"/>
<proteinExistence type="inferred from homology"/>
<comment type="similarity">
    <text evidence="2">Belongs to the TonB family.</text>
</comment>
<dbReference type="Proteomes" id="UP000663929">
    <property type="component" value="Chromosome"/>
</dbReference>
<evidence type="ECO:0000256" key="6">
    <source>
        <dbReference type="ARBA" id="ARBA00022692"/>
    </source>
</evidence>
<keyword evidence="8 10" id="KW-1133">Transmembrane helix</keyword>
<protein>
    <submittedName>
        <fullName evidence="12">TonB family protein</fullName>
    </submittedName>
</protein>
<dbReference type="Gene3D" id="3.30.1150.10">
    <property type="match status" value="1"/>
</dbReference>
<keyword evidence="4" id="KW-1003">Cell membrane</keyword>
<dbReference type="KEGG" id="scor:J3U87_14195"/>
<dbReference type="NCBIfam" id="TIGR01352">
    <property type="entry name" value="tonB_Cterm"/>
    <property type="match status" value="1"/>
</dbReference>
<evidence type="ECO:0000313" key="13">
    <source>
        <dbReference type="Proteomes" id="UP000663929"/>
    </source>
</evidence>
<dbReference type="Pfam" id="PF03544">
    <property type="entry name" value="TonB_C"/>
    <property type="match status" value="1"/>
</dbReference>
<evidence type="ECO:0000256" key="4">
    <source>
        <dbReference type="ARBA" id="ARBA00022475"/>
    </source>
</evidence>
<dbReference type="PANTHER" id="PTHR33446">
    <property type="entry name" value="PROTEIN TONB-RELATED"/>
    <property type="match status" value="1"/>
</dbReference>
<evidence type="ECO:0000256" key="10">
    <source>
        <dbReference type="SAM" id="Phobius"/>
    </source>
</evidence>
<dbReference type="GO" id="GO:0005886">
    <property type="term" value="C:plasma membrane"/>
    <property type="evidence" value="ECO:0007669"/>
    <property type="project" value="UniProtKB-SubCell"/>
</dbReference>
<gene>
    <name evidence="12" type="ORF">J3U87_14195</name>
</gene>
<keyword evidence="9 10" id="KW-0472">Membrane</keyword>
<organism evidence="12 13">
    <name type="scientific">Sulfidibacter corallicola</name>
    <dbReference type="NCBI Taxonomy" id="2818388"/>
    <lineage>
        <taxon>Bacteria</taxon>
        <taxon>Pseudomonadati</taxon>
        <taxon>Acidobacteriota</taxon>
        <taxon>Holophagae</taxon>
        <taxon>Acanthopleuribacterales</taxon>
        <taxon>Acanthopleuribacteraceae</taxon>
        <taxon>Sulfidibacter</taxon>
    </lineage>
</organism>
<feature type="domain" description="TonB C-terminal" evidence="11">
    <location>
        <begin position="149"/>
        <end position="242"/>
    </location>
</feature>
<evidence type="ECO:0000256" key="9">
    <source>
        <dbReference type="ARBA" id="ARBA00023136"/>
    </source>
</evidence>
<comment type="subcellular location">
    <subcellularLocation>
        <location evidence="1">Cell inner membrane</location>
        <topology evidence="1">Single-pass membrane protein</topology>
        <orientation evidence="1">Periplasmic side</orientation>
    </subcellularLocation>
</comment>
<dbReference type="RefSeq" id="WP_237383704.1">
    <property type="nucleotide sequence ID" value="NZ_CP071793.1"/>
</dbReference>
<evidence type="ECO:0000256" key="3">
    <source>
        <dbReference type="ARBA" id="ARBA00022448"/>
    </source>
</evidence>
<keyword evidence="3" id="KW-0813">Transport</keyword>